<dbReference type="Pfam" id="PF03729">
    <property type="entry name" value="DUF308"/>
    <property type="match status" value="1"/>
</dbReference>
<keyword evidence="1" id="KW-1133">Transmembrane helix</keyword>
<keyword evidence="1" id="KW-0472">Membrane</keyword>
<keyword evidence="3" id="KW-1185">Reference proteome</keyword>
<keyword evidence="1" id="KW-0812">Transmembrane</keyword>
<accession>A0A062VE49</accession>
<dbReference type="RefSeq" id="WP_048088893.1">
    <property type="nucleotide sequence ID" value="NZ_JMIY01000001.1"/>
</dbReference>
<gene>
    <name evidence="2" type="ORF">ANME2D_00507</name>
</gene>
<evidence type="ECO:0000313" key="2">
    <source>
        <dbReference type="EMBL" id="KCZ73440.1"/>
    </source>
</evidence>
<dbReference type="InterPro" id="IPR005325">
    <property type="entry name" value="DUF308_memb"/>
</dbReference>
<evidence type="ECO:0000256" key="1">
    <source>
        <dbReference type="SAM" id="Phobius"/>
    </source>
</evidence>
<name>A0A062VE49_9EURY</name>
<sequence>MNEARESSVMRIEAVQMSGWMRAWSIIVGIIAIVLSIMVLFFPLFALETLILFLAIALLFIGIDRLISGIAGKMYRPAGYEREKRVPA</sequence>
<dbReference type="EMBL" id="JMIY01000001">
    <property type="protein sequence ID" value="KCZ73440.1"/>
    <property type="molecule type" value="Genomic_DNA"/>
</dbReference>
<reference evidence="2 3" key="1">
    <citation type="journal article" date="2013" name="Nature">
        <title>Anaerobic oxidation of methane coupled to nitrate reduction in a novel archaeal lineage.</title>
        <authorList>
            <person name="Haroon M.F."/>
            <person name="Hu S."/>
            <person name="Shi Y."/>
            <person name="Imelfort M."/>
            <person name="Keller J."/>
            <person name="Hugenholtz P."/>
            <person name="Yuan Z."/>
            <person name="Tyson G.W."/>
        </authorList>
    </citation>
    <scope>NUCLEOTIDE SEQUENCE [LARGE SCALE GENOMIC DNA]</scope>
    <source>
        <strain evidence="2 3">ANME-2d</strain>
    </source>
</reference>
<feature type="transmembrane region" description="Helical" evidence="1">
    <location>
        <begin position="50"/>
        <end position="67"/>
    </location>
</feature>
<feature type="transmembrane region" description="Helical" evidence="1">
    <location>
        <begin position="21"/>
        <end position="44"/>
    </location>
</feature>
<comment type="caution">
    <text evidence="2">The sequence shown here is derived from an EMBL/GenBank/DDBJ whole genome shotgun (WGS) entry which is preliminary data.</text>
</comment>
<dbReference type="Proteomes" id="UP000027153">
    <property type="component" value="Unassembled WGS sequence"/>
</dbReference>
<proteinExistence type="predicted"/>
<dbReference type="AlphaFoldDB" id="A0A062VE49"/>
<protein>
    <submittedName>
        <fullName evidence="2">Uncharacterized protein</fullName>
    </submittedName>
</protein>
<organism evidence="2 3">
    <name type="scientific">Candidatus Methanoperedens nitratireducens</name>
    <dbReference type="NCBI Taxonomy" id="1392998"/>
    <lineage>
        <taxon>Archaea</taxon>
        <taxon>Methanobacteriati</taxon>
        <taxon>Methanobacteriota</taxon>
        <taxon>Stenosarchaea group</taxon>
        <taxon>Methanomicrobia</taxon>
        <taxon>Methanosarcinales</taxon>
        <taxon>ANME-2 cluster</taxon>
        <taxon>Candidatus Methanoperedentaceae</taxon>
        <taxon>Candidatus Methanoperedens</taxon>
    </lineage>
</organism>
<evidence type="ECO:0000313" key="3">
    <source>
        <dbReference type="Proteomes" id="UP000027153"/>
    </source>
</evidence>